<dbReference type="InterPro" id="IPR013320">
    <property type="entry name" value="ConA-like_dom_sf"/>
</dbReference>
<gene>
    <name evidence="3" type="ORF">SAMN04488557_3701</name>
</gene>
<dbReference type="Proteomes" id="UP000199423">
    <property type="component" value="Unassembled WGS sequence"/>
</dbReference>
<dbReference type="CDD" id="cd08023">
    <property type="entry name" value="GH16_laminarinase_like"/>
    <property type="match status" value="1"/>
</dbReference>
<dbReference type="STRING" id="51670.SAMN04488557_3701"/>
<dbReference type="GO" id="GO:0004553">
    <property type="term" value="F:hydrolase activity, hydrolyzing O-glycosyl compounds"/>
    <property type="evidence" value="ECO:0007669"/>
    <property type="project" value="InterPro"/>
</dbReference>
<dbReference type="Pfam" id="PF00722">
    <property type="entry name" value="Glyco_hydro_16"/>
    <property type="match status" value="1"/>
</dbReference>
<reference evidence="4" key="1">
    <citation type="submission" date="2016-10" db="EMBL/GenBank/DDBJ databases">
        <authorList>
            <person name="Varghese N."/>
            <person name="Submissions S."/>
        </authorList>
    </citation>
    <scope>NUCLEOTIDE SEQUENCE [LARGE SCALE GENOMIC DNA]</scope>
    <source>
        <strain evidence="4">DSM 1565</strain>
    </source>
</reference>
<keyword evidence="4" id="KW-1185">Reference proteome</keyword>
<dbReference type="Gene3D" id="2.60.120.200">
    <property type="match status" value="1"/>
</dbReference>
<dbReference type="GO" id="GO:0005975">
    <property type="term" value="P:carbohydrate metabolic process"/>
    <property type="evidence" value="ECO:0007669"/>
    <property type="project" value="InterPro"/>
</dbReference>
<dbReference type="PANTHER" id="PTHR10963:SF55">
    <property type="entry name" value="GLYCOSIDE HYDROLASE FAMILY 16 PROTEIN"/>
    <property type="match status" value="1"/>
</dbReference>
<evidence type="ECO:0000256" key="1">
    <source>
        <dbReference type="ARBA" id="ARBA00006865"/>
    </source>
</evidence>
<keyword evidence="3" id="KW-0378">Hydrolase</keyword>
<evidence type="ECO:0000313" key="4">
    <source>
        <dbReference type="Proteomes" id="UP000199423"/>
    </source>
</evidence>
<dbReference type="EMBL" id="FPCH01000004">
    <property type="protein sequence ID" value="SFV38501.1"/>
    <property type="molecule type" value="Genomic_DNA"/>
</dbReference>
<dbReference type="OrthoDB" id="9809583at2"/>
<comment type="similarity">
    <text evidence="1">Belongs to the glycosyl hydrolase 16 family.</text>
</comment>
<proteinExistence type="inferred from homology"/>
<dbReference type="RefSeq" id="WP_143117864.1">
    <property type="nucleotide sequence ID" value="NZ_FPCH01000004.1"/>
</dbReference>
<dbReference type="InterPro" id="IPR050546">
    <property type="entry name" value="Glycosyl_Hydrlase_16"/>
</dbReference>
<name>A0A1I7NV11_9HYPH</name>
<evidence type="ECO:0000313" key="3">
    <source>
        <dbReference type="EMBL" id="SFV38501.1"/>
    </source>
</evidence>
<dbReference type="InterPro" id="IPR000757">
    <property type="entry name" value="Beta-glucanase-like"/>
</dbReference>
<dbReference type="AlphaFoldDB" id="A0A1I7NV11"/>
<dbReference type="PANTHER" id="PTHR10963">
    <property type="entry name" value="GLYCOSYL HYDROLASE-RELATED"/>
    <property type="match status" value="1"/>
</dbReference>
<accession>A0A1I7NV11</accession>
<sequence length="277" mass="30861">MKPKPVWFGLSLLSTLMIDAGCTVRTSKPGWSVAMDWSAGERFDYSEWTFEQGFLRNEELQYYAGQSNFEISNGGVTLIARKEQVANPDYRKGAPNWRQVRADGKYTSASLVSKKSWQNLSIEIVASVRGGKGAWPAIWLKAENKQGFGEVDLMEQLGREPDLVHATVHYGSSFTNRTAKQAERVIPGLQGKDVLYSAELTPEKLLVSIDNEPMITMDRTRPLQQPFNLVINLALGSAWAGPVDEAALPATMTIKAIRIWERQPPEPDSREDVTASD</sequence>
<feature type="domain" description="GH16" evidence="2">
    <location>
        <begin position="29"/>
        <end position="265"/>
    </location>
</feature>
<dbReference type="PROSITE" id="PS51762">
    <property type="entry name" value="GH16_2"/>
    <property type="match status" value="1"/>
</dbReference>
<protein>
    <submittedName>
        <fullName evidence="3">Glycosyl hydrolases family 16</fullName>
    </submittedName>
</protein>
<organism evidence="3 4">
    <name type="scientific">Hyphomicrobium facile</name>
    <dbReference type="NCBI Taxonomy" id="51670"/>
    <lineage>
        <taxon>Bacteria</taxon>
        <taxon>Pseudomonadati</taxon>
        <taxon>Pseudomonadota</taxon>
        <taxon>Alphaproteobacteria</taxon>
        <taxon>Hyphomicrobiales</taxon>
        <taxon>Hyphomicrobiaceae</taxon>
        <taxon>Hyphomicrobium</taxon>
    </lineage>
</organism>
<evidence type="ECO:0000259" key="2">
    <source>
        <dbReference type="PROSITE" id="PS51762"/>
    </source>
</evidence>
<dbReference type="SUPFAM" id="SSF49899">
    <property type="entry name" value="Concanavalin A-like lectins/glucanases"/>
    <property type="match status" value="1"/>
</dbReference>